<organism evidence="2 3">
    <name type="scientific">Moniliophthora roreri (strain MCA 2997)</name>
    <name type="common">Cocoa frosty pod rot fungus</name>
    <name type="synonym">Crinipellis roreri</name>
    <dbReference type="NCBI Taxonomy" id="1381753"/>
    <lineage>
        <taxon>Eukaryota</taxon>
        <taxon>Fungi</taxon>
        <taxon>Dikarya</taxon>
        <taxon>Basidiomycota</taxon>
        <taxon>Agaricomycotina</taxon>
        <taxon>Agaricomycetes</taxon>
        <taxon>Agaricomycetidae</taxon>
        <taxon>Agaricales</taxon>
        <taxon>Marasmiineae</taxon>
        <taxon>Marasmiaceae</taxon>
        <taxon>Moniliophthora</taxon>
    </lineage>
</organism>
<gene>
    <name evidence="2" type="ORF">Moror_17073</name>
</gene>
<accession>V2YAV7</accession>
<proteinExistence type="predicted"/>
<reference evidence="2 3" key="1">
    <citation type="journal article" date="2014" name="BMC Genomics">
        <title>Genome and secretome analysis of the hemibiotrophic fungal pathogen, Moniliophthora roreri, which causes frosty pod rot disease of cacao: mechanisms of the biotrophic and necrotrophic phases.</title>
        <authorList>
            <person name="Meinhardt L.W."/>
            <person name="Costa G.G.L."/>
            <person name="Thomazella D.P.T."/>
            <person name="Teixeira P.J.P.L."/>
            <person name="Carazzolle M.F."/>
            <person name="Schuster S.C."/>
            <person name="Carlson J.E."/>
            <person name="Guiltinan M.J."/>
            <person name="Mieczkowski P."/>
            <person name="Farmer A."/>
            <person name="Ramaraj T."/>
            <person name="Crozier J."/>
            <person name="Davis R.E."/>
            <person name="Shao J."/>
            <person name="Melnick R.L."/>
            <person name="Pereira G.A.G."/>
            <person name="Bailey B.A."/>
        </authorList>
    </citation>
    <scope>NUCLEOTIDE SEQUENCE [LARGE SCALE GENOMIC DNA]</scope>
    <source>
        <strain evidence="2 3">MCA 2997</strain>
    </source>
</reference>
<dbReference type="AlphaFoldDB" id="V2YAV7"/>
<comment type="caution">
    <text evidence="2">The sequence shown here is derived from an EMBL/GenBank/DDBJ whole genome shotgun (WGS) entry which is preliminary data.</text>
</comment>
<keyword evidence="3" id="KW-1185">Reference proteome</keyword>
<dbReference type="EMBL" id="AWSO01000617">
    <property type="protein sequence ID" value="ESK88829.1"/>
    <property type="molecule type" value="Genomic_DNA"/>
</dbReference>
<sequence>MDNHEFRSVSGSDSYTSAEHNAPELWLSIPTADDLDIISGDPDFQEFVRILEDDGVDLLKPGTDEGVLVGSGDGAATYPNDLQDTQHSSATHVATFSQLSTIALGSFDSPLHTNGAYLYDAWNLPAVSSSDINVPNSAVHHYLAESYPILSSFESPVYQYESNDFQQPMPVTSGLKKTLPDFVEGSSRQPEELEERIDPPFSNPSSRITPDISHSIPNNTVQPSKTCRCERTSRA</sequence>
<evidence type="ECO:0000256" key="1">
    <source>
        <dbReference type="SAM" id="MobiDB-lite"/>
    </source>
</evidence>
<name>V2YAV7_MONRO</name>
<evidence type="ECO:0000313" key="3">
    <source>
        <dbReference type="Proteomes" id="UP000017559"/>
    </source>
</evidence>
<feature type="compositionally biased region" description="Polar residues" evidence="1">
    <location>
        <begin position="215"/>
        <end position="225"/>
    </location>
</feature>
<dbReference type="KEGG" id="mrr:Moror_17073"/>
<feature type="region of interest" description="Disordered" evidence="1">
    <location>
        <begin position="184"/>
        <end position="235"/>
    </location>
</feature>
<evidence type="ECO:0000313" key="2">
    <source>
        <dbReference type="EMBL" id="ESK88829.1"/>
    </source>
</evidence>
<dbReference type="HOGENOM" id="CLU_1180503_0_0_1"/>
<protein>
    <submittedName>
        <fullName evidence="2">Uncharacterized protein</fullName>
    </submittedName>
</protein>
<dbReference type="Proteomes" id="UP000017559">
    <property type="component" value="Unassembled WGS sequence"/>
</dbReference>